<sequence length="425" mass="48541">MPFLCFPSLVRHPNPLRLLYAHRRSLFGWGESPGLVRPAPRWRGPIVPFEALRVGHWYEAKSFDKESAPRHGRAQKYMSQTELLEAAIPHRVLVLGLNPLWKIVRFASCTTFAGQSPSTRFQHQDDHHPGEKYQYIPIGTAFREFDVLRGQSHPPVIEGWLRLDSVSSVQYGVDDEDALLSYLKTSVEGTRDGPKVEIVSPSWVLGYYKDMSRAWADNIYGGKGFDGIPQLLEEYNRINAIYRPQADAVDEDVRERARQRAEAQRIRTAKLAEEKMKAKYAEWCEMKRRAEKSYRSRRVGLGRKRPRKPKIKKEVQQQQPKWLQGVELPKRFEFSQEVKDSVPKTVAFKPKPILAPEIIRQVGVAATAAATAAATVAASKQNAADQKGKEVDEDEDEDDDDYDNDDDDDHGSLYFGPIRDHTHLH</sequence>
<organism evidence="2 3">
    <name type="scientific">Pyronema omphalodes (strain CBS 100304)</name>
    <name type="common">Pyronema confluens</name>
    <dbReference type="NCBI Taxonomy" id="1076935"/>
    <lineage>
        <taxon>Eukaryota</taxon>
        <taxon>Fungi</taxon>
        <taxon>Dikarya</taxon>
        <taxon>Ascomycota</taxon>
        <taxon>Pezizomycotina</taxon>
        <taxon>Pezizomycetes</taxon>
        <taxon>Pezizales</taxon>
        <taxon>Pyronemataceae</taxon>
        <taxon>Pyronema</taxon>
    </lineage>
</organism>
<protein>
    <submittedName>
        <fullName evidence="2">Uncharacterized protein</fullName>
    </submittedName>
</protein>
<name>U4LS53_PYROM</name>
<evidence type="ECO:0000313" key="3">
    <source>
        <dbReference type="Proteomes" id="UP000018144"/>
    </source>
</evidence>
<gene>
    <name evidence="2" type="ORF">PCON_12440</name>
</gene>
<feature type="region of interest" description="Disordered" evidence="1">
    <location>
        <begin position="376"/>
        <end position="425"/>
    </location>
</feature>
<dbReference type="AlphaFoldDB" id="U4LS53"/>
<feature type="region of interest" description="Disordered" evidence="1">
    <location>
        <begin position="295"/>
        <end position="320"/>
    </location>
</feature>
<proteinExistence type="predicted"/>
<dbReference type="EMBL" id="HF935724">
    <property type="protein sequence ID" value="CCX32170.1"/>
    <property type="molecule type" value="Genomic_DNA"/>
</dbReference>
<keyword evidence="3" id="KW-1185">Reference proteome</keyword>
<reference evidence="2 3" key="1">
    <citation type="journal article" date="2013" name="PLoS Genet.">
        <title>The genome and development-dependent transcriptomes of Pyronema confluens: a window into fungal evolution.</title>
        <authorList>
            <person name="Traeger S."/>
            <person name="Altegoer F."/>
            <person name="Freitag M."/>
            <person name="Gabaldon T."/>
            <person name="Kempken F."/>
            <person name="Kumar A."/>
            <person name="Marcet-Houben M."/>
            <person name="Poggeler S."/>
            <person name="Stajich J.E."/>
            <person name="Nowrousian M."/>
        </authorList>
    </citation>
    <scope>NUCLEOTIDE SEQUENCE [LARGE SCALE GENOMIC DNA]</scope>
    <source>
        <strain evidence="3">CBS 100304</strain>
        <tissue evidence="2">Vegetative mycelium</tissue>
    </source>
</reference>
<feature type="compositionally biased region" description="Acidic residues" evidence="1">
    <location>
        <begin position="391"/>
        <end position="409"/>
    </location>
</feature>
<feature type="compositionally biased region" description="Basic residues" evidence="1">
    <location>
        <begin position="295"/>
        <end position="311"/>
    </location>
</feature>
<dbReference type="Proteomes" id="UP000018144">
    <property type="component" value="Unassembled WGS sequence"/>
</dbReference>
<accession>U4LS53</accession>
<evidence type="ECO:0000313" key="2">
    <source>
        <dbReference type="EMBL" id="CCX32170.1"/>
    </source>
</evidence>
<evidence type="ECO:0000256" key="1">
    <source>
        <dbReference type="SAM" id="MobiDB-lite"/>
    </source>
</evidence>
<dbReference type="OrthoDB" id="10594683at2759"/>